<evidence type="ECO:0000313" key="2">
    <source>
        <dbReference type="Proteomes" id="UP000541426"/>
    </source>
</evidence>
<gene>
    <name evidence="1" type="ORF">GGQ68_002531</name>
</gene>
<proteinExistence type="predicted"/>
<sequence length="86" mass="9060">MAHDGKVCCPDCGSHQAVAKWEAWDAAAEIPPKAAKELDRLHQVELAANALIAASPHPGNEATVVVTVPVEMLKRLAIAAGRELSI</sequence>
<reference evidence="1 2" key="1">
    <citation type="submission" date="2020-08" db="EMBL/GenBank/DDBJ databases">
        <title>Genomic Encyclopedia of Type Strains, Phase IV (KMG-IV): sequencing the most valuable type-strain genomes for metagenomic binning, comparative biology and taxonomic classification.</title>
        <authorList>
            <person name="Goeker M."/>
        </authorList>
    </citation>
    <scope>NUCLEOTIDE SEQUENCE [LARGE SCALE GENOMIC DNA]</scope>
    <source>
        <strain evidence="1 2">DSM 102235</strain>
    </source>
</reference>
<name>A0A7W6GT38_9RHOB</name>
<dbReference type="AlphaFoldDB" id="A0A7W6GT38"/>
<accession>A0A7W6GT38</accession>
<dbReference type="RefSeq" id="WP_183966361.1">
    <property type="nucleotide sequence ID" value="NZ_BAABBZ010000007.1"/>
</dbReference>
<dbReference type="EMBL" id="JACIEJ010000005">
    <property type="protein sequence ID" value="MBB3986193.1"/>
    <property type="molecule type" value="Genomic_DNA"/>
</dbReference>
<protein>
    <submittedName>
        <fullName evidence="1">Uncharacterized Zn finger protein (UPF0148 family)</fullName>
    </submittedName>
</protein>
<comment type="caution">
    <text evidence="1">The sequence shown here is derived from an EMBL/GenBank/DDBJ whole genome shotgun (WGS) entry which is preliminary data.</text>
</comment>
<keyword evidence="2" id="KW-1185">Reference proteome</keyword>
<organism evidence="1 2">
    <name type="scientific">Sagittula marina</name>
    <dbReference type="NCBI Taxonomy" id="943940"/>
    <lineage>
        <taxon>Bacteria</taxon>
        <taxon>Pseudomonadati</taxon>
        <taxon>Pseudomonadota</taxon>
        <taxon>Alphaproteobacteria</taxon>
        <taxon>Rhodobacterales</taxon>
        <taxon>Roseobacteraceae</taxon>
        <taxon>Sagittula</taxon>
    </lineage>
</organism>
<dbReference type="Proteomes" id="UP000541426">
    <property type="component" value="Unassembled WGS sequence"/>
</dbReference>
<evidence type="ECO:0000313" key="1">
    <source>
        <dbReference type="EMBL" id="MBB3986193.1"/>
    </source>
</evidence>